<comment type="caution">
    <text evidence="1">The sequence shown here is derived from an EMBL/GenBank/DDBJ whole genome shotgun (WGS) entry which is preliminary data.</text>
</comment>
<dbReference type="EMBL" id="BAABRU010000005">
    <property type="protein sequence ID" value="GAA5528026.1"/>
    <property type="molecule type" value="Genomic_DNA"/>
</dbReference>
<keyword evidence="2" id="KW-1185">Reference proteome</keyword>
<dbReference type="Proteomes" id="UP001428290">
    <property type="component" value="Unassembled WGS sequence"/>
</dbReference>
<proteinExistence type="predicted"/>
<protein>
    <submittedName>
        <fullName evidence="1">Uncharacterized protein</fullName>
    </submittedName>
</protein>
<evidence type="ECO:0000313" key="2">
    <source>
        <dbReference type="Proteomes" id="UP001428290"/>
    </source>
</evidence>
<name>A0ABP9X128_9CHLR</name>
<evidence type="ECO:0000313" key="1">
    <source>
        <dbReference type="EMBL" id="GAA5528026.1"/>
    </source>
</evidence>
<organism evidence="1 2">
    <name type="scientific">Herpetosiphon gulosus</name>
    <dbReference type="NCBI Taxonomy" id="1973496"/>
    <lineage>
        <taxon>Bacteria</taxon>
        <taxon>Bacillati</taxon>
        <taxon>Chloroflexota</taxon>
        <taxon>Chloroflexia</taxon>
        <taxon>Herpetosiphonales</taxon>
        <taxon>Herpetosiphonaceae</taxon>
        <taxon>Herpetosiphon</taxon>
    </lineage>
</organism>
<dbReference type="RefSeq" id="WP_345721633.1">
    <property type="nucleotide sequence ID" value="NZ_BAABRU010000005.1"/>
</dbReference>
<gene>
    <name evidence="1" type="ORF">Hgul01_01821</name>
</gene>
<sequence>MPTITVPEALALRLQQHALAHHQSVDTLAISLLTSALDTVADPQVLAVVQRIQSMPPNPTQIRPAQGSLAAALHDDQGSDPVIGQAWDAAWQEVETTIHRLNADDAAHERPR</sequence>
<accession>A0ABP9X128</accession>
<reference evidence="1 2" key="1">
    <citation type="submission" date="2024-02" db="EMBL/GenBank/DDBJ databases">
        <title>Herpetosiphon gulosus NBRC 112829.</title>
        <authorList>
            <person name="Ichikawa N."/>
            <person name="Katano-Makiyama Y."/>
            <person name="Hidaka K."/>
        </authorList>
    </citation>
    <scope>NUCLEOTIDE SEQUENCE [LARGE SCALE GENOMIC DNA]</scope>
    <source>
        <strain evidence="1 2">NBRC 112829</strain>
    </source>
</reference>